<dbReference type="Pfam" id="PF08541">
    <property type="entry name" value="ACP_syn_III_C"/>
    <property type="match status" value="1"/>
</dbReference>
<feature type="domain" description="Beta-ketoacyl-[acyl-carrier-protein] synthase III N-terminal" evidence="4">
    <location>
        <begin position="117"/>
        <end position="178"/>
    </location>
</feature>
<dbReference type="GO" id="GO:0004315">
    <property type="term" value="F:3-oxoacyl-[acyl-carrier-protein] synthase activity"/>
    <property type="evidence" value="ECO:0007669"/>
    <property type="project" value="InterPro"/>
</dbReference>
<dbReference type="Gene3D" id="3.40.47.10">
    <property type="match status" value="1"/>
</dbReference>
<keyword evidence="2" id="KW-0012">Acyltransferase</keyword>
<dbReference type="OrthoDB" id="151547at2"/>
<keyword evidence="6" id="KW-1185">Reference proteome</keyword>
<protein>
    <submittedName>
        <fullName evidence="5">3-oxoacyl-[acyl-carrier-protein] synthase 3</fullName>
    </submittedName>
</protein>
<evidence type="ECO:0000259" key="4">
    <source>
        <dbReference type="Pfam" id="PF08545"/>
    </source>
</evidence>
<evidence type="ECO:0000256" key="1">
    <source>
        <dbReference type="ARBA" id="ARBA00022679"/>
    </source>
</evidence>
<dbReference type="GO" id="GO:0006633">
    <property type="term" value="P:fatty acid biosynthetic process"/>
    <property type="evidence" value="ECO:0007669"/>
    <property type="project" value="InterPro"/>
</dbReference>
<evidence type="ECO:0000256" key="2">
    <source>
        <dbReference type="ARBA" id="ARBA00023315"/>
    </source>
</evidence>
<dbReference type="InterPro" id="IPR016039">
    <property type="entry name" value="Thiolase-like"/>
</dbReference>
<gene>
    <name evidence="5" type="primary">fabH_2</name>
    <name evidence="5" type="ORF">KDI_40260</name>
</gene>
<sequence length="353" mass="39836">MKKNIGILGCGYSVPVHIRFNDDPLFQQIAQEVNSQGIAEKDLFTGIKERRYLLPDEHVETLMVEAARQALENAQIQPEQIDRLYGYASVSSYITPNALYKVHQELQLSPHVLVTPINNEFSTFLLGLIHAYEAIEAGQCRYALVVCGTNWSNYMDYTQGHALGVGDGAGAAVVGISDQFVLVDYVTQTRSAQYGAMTMRTRPVLLDGRWQFPVNAHNTPIPTYEILLEDGIQSFQEALPGPAAMAQQLLEKHSLTGEDVALISHQATRVMLDYWQKALRPREYLETLEQFGNMTIATYPVNLAYYSTRVTAPYLLLVAVGVGYHQTALLLKRETRKSTRRERWQFVPRHRTT</sequence>
<keyword evidence="1" id="KW-0808">Transferase</keyword>
<dbReference type="Pfam" id="PF08545">
    <property type="entry name" value="ACP_syn_III"/>
    <property type="match status" value="1"/>
</dbReference>
<dbReference type="InterPro" id="IPR013747">
    <property type="entry name" value="ACP_syn_III_C"/>
</dbReference>
<evidence type="ECO:0000313" key="6">
    <source>
        <dbReference type="Proteomes" id="UP000322530"/>
    </source>
</evidence>
<dbReference type="InterPro" id="IPR013751">
    <property type="entry name" value="ACP_syn_III_N"/>
</dbReference>
<dbReference type="GO" id="GO:0044550">
    <property type="term" value="P:secondary metabolite biosynthetic process"/>
    <property type="evidence" value="ECO:0007669"/>
    <property type="project" value="TreeGrafter"/>
</dbReference>
<dbReference type="EMBL" id="BIXY01000071">
    <property type="protein sequence ID" value="GCF10462.1"/>
    <property type="molecule type" value="Genomic_DNA"/>
</dbReference>
<accession>A0A5A5TGK8</accession>
<dbReference type="PANTHER" id="PTHR34069">
    <property type="entry name" value="3-OXOACYL-[ACYL-CARRIER-PROTEIN] SYNTHASE 3"/>
    <property type="match status" value="1"/>
</dbReference>
<comment type="caution">
    <text evidence="5">The sequence shown here is derived from an EMBL/GenBank/DDBJ whole genome shotgun (WGS) entry which is preliminary data.</text>
</comment>
<evidence type="ECO:0000313" key="5">
    <source>
        <dbReference type="EMBL" id="GCF10462.1"/>
    </source>
</evidence>
<organism evidence="5 6">
    <name type="scientific">Dictyobacter arantiisoli</name>
    <dbReference type="NCBI Taxonomy" id="2014874"/>
    <lineage>
        <taxon>Bacteria</taxon>
        <taxon>Bacillati</taxon>
        <taxon>Chloroflexota</taxon>
        <taxon>Ktedonobacteria</taxon>
        <taxon>Ktedonobacterales</taxon>
        <taxon>Dictyobacteraceae</taxon>
        <taxon>Dictyobacter</taxon>
    </lineage>
</organism>
<evidence type="ECO:0000259" key="3">
    <source>
        <dbReference type="Pfam" id="PF08541"/>
    </source>
</evidence>
<name>A0A5A5TGK8_9CHLR</name>
<reference evidence="5 6" key="1">
    <citation type="submission" date="2019-01" db="EMBL/GenBank/DDBJ databases">
        <title>Draft genome sequence of Dictyobacter sp. Uno17.</title>
        <authorList>
            <person name="Wang C.M."/>
            <person name="Zheng Y."/>
            <person name="Sakai Y."/>
            <person name="Abe K."/>
            <person name="Yokota A."/>
            <person name="Yabe S."/>
        </authorList>
    </citation>
    <scope>NUCLEOTIDE SEQUENCE [LARGE SCALE GENOMIC DNA]</scope>
    <source>
        <strain evidence="5 6">Uno17</strain>
    </source>
</reference>
<dbReference type="AlphaFoldDB" id="A0A5A5TGK8"/>
<dbReference type="SUPFAM" id="SSF53901">
    <property type="entry name" value="Thiolase-like"/>
    <property type="match status" value="1"/>
</dbReference>
<dbReference type="Proteomes" id="UP000322530">
    <property type="component" value="Unassembled WGS sequence"/>
</dbReference>
<feature type="domain" description="Beta-ketoacyl-[acyl-carrier-protein] synthase III C-terminal" evidence="3">
    <location>
        <begin position="250"/>
        <end position="332"/>
    </location>
</feature>
<dbReference type="RefSeq" id="WP_149403344.1">
    <property type="nucleotide sequence ID" value="NZ_BIXY01000071.1"/>
</dbReference>
<proteinExistence type="predicted"/>
<dbReference type="PANTHER" id="PTHR34069:SF3">
    <property type="entry name" value="ACYL-COA:ACYL-COA ALKYLTRANSFERASE"/>
    <property type="match status" value="1"/>
</dbReference>